<proteinExistence type="inferred from homology"/>
<dbReference type="eggNOG" id="KOG3114">
    <property type="taxonomic scope" value="Eukaryota"/>
</dbReference>
<dbReference type="PANTHER" id="PTHR12822">
    <property type="entry name" value="PROTEIN YIPF"/>
    <property type="match status" value="1"/>
</dbReference>
<organism evidence="8 9">
    <name type="scientific">Pneumocystis jirovecii (strain RU7)</name>
    <name type="common">Human pneumocystis pneumonia agent</name>
    <dbReference type="NCBI Taxonomy" id="1408657"/>
    <lineage>
        <taxon>Eukaryota</taxon>
        <taxon>Fungi</taxon>
        <taxon>Dikarya</taxon>
        <taxon>Ascomycota</taxon>
        <taxon>Taphrinomycotina</taxon>
        <taxon>Pneumocystomycetes</taxon>
        <taxon>Pneumocystaceae</taxon>
        <taxon>Pneumocystis</taxon>
    </lineage>
</organism>
<comment type="caution">
    <text evidence="8">The sequence shown here is derived from an EMBL/GenBank/DDBJ whole genome shotgun (WGS) entry which is preliminary data.</text>
</comment>
<dbReference type="GeneID" id="28938836"/>
<dbReference type="InterPro" id="IPR006977">
    <property type="entry name" value="Yip1_dom"/>
</dbReference>
<sequence length="264" mass="31244">MPQDYDIINRDRLSIDTDNPIDLDLEFQNFHINDNTSNVQNKFNTDNIYQDVYSKKQPIWSIEFYSKFFNIDSDQVIKRFTYALFAKKNFLDSIEGNLDFYGPFWITTTTIFAFFFSSTLSEWIKAHLSRTTYNYDFSTFTKACSLIYGYNTIIPIGVWGLLLYYKCKLKFNEYFCLYGYAMSIWIPVAIINIPVFEIFNLKFLSTIIRWTFTIIGFKVSSLFLFKEFNPAMSHIEPNTKKLILLLIFLCHAILSITFKIIFFT</sequence>
<dbReference type="VEuPathDB" id="FungiDB:T551_00314"/>
<keyword evidence="4 6" id="KW-1133">Transmembrane helix</keyword>
<gene>
    <name evidence="8" type="ORF">T551_00314</name>
</gene>
<dbReference type="GO" id="GO:0016192">
    <property type="term" value="P:vesicle-mediated transport"/>
    <property type="evidence" value="ECO:0007669"/>
    <property type="project" value="InterPro"/>
</dbReference>
<dbReference type="EMBL" id="LFWA01000001">
    <property type="protein sequence ID" value="KTW32829.1"/>
    <property type="molecule type" value="Genomic_DNA"/>
</dbReference>
<feature type="domain" description="Yip1" evidence="7">
    <location>
        <begin position="87"/>
        <end position="250"/>
    </location>
</feature>
<keyword evidence="5 6" id="KW-0472">Membrane</keyword>
<dbReference type="PANTHER" id="PTHR12822:SF2">
    <property type="entry name" value="PROTEIN YIPF"/>
    <property type="match status" value="1"/>
</dbReference>
<evidence type="ECO:0000259" key="7">
    <source>
        <dbReference type="Pfam" id="PF04893"/>
    </source>
</evidence>
<comment type="subcellular location">
    <subcellularLocation>
        <location evidence="6">Golgi apparatus membrane</location>
        <topology evidence="6">Multi-pass membrane protein</topology>
    </subcellularLocation>
    <subcellularLocation>
        <location evidence="1">Membrane</location>
        <topology evidence="1">Multi-pass membrane protein</topology>
    </subcellularLocation>
</comment>
<protein>
    <recommendedName>
        <fullName evidence="6">Protein YIP</fullName>
    </recommendedName>
</protein>
<evidence type="ECO:0000313" key="8">
    <source>
        <dbReference type="EMBL" id="KTW32829.1"/>
    </source>
</evidence>
<name>A0A0W4ZWT0_PNEJ7</name>
<feature type="transmembrane region" description="Helical" evidence="6">
    <location>
        <begin position="207"/>
        <end position="225"/>
    </location>
</feature>
<feature type="transmembrane region" description="Helical" evidence="6">
    <location>
        <begin position="100"/>
        <end position="120"/>
    </location>
</feature>
<feature type="transmembrane region" description="Helical" evidence="6">
    <location>
        <begin position="140"/>
        <end position="165"/>
    </location>
</feature>
<dbReference type="Proteomes" id="UP000053447">
    <property type="component" value="Unassembled WGS sequence"/>
</dbReference>
<feature type="transmembrane region" description="Helical" evidence="6">
    <location>
        <begin position="177"/>
        <end position="195"/>
    </location>
</feature>
<dbReference type="GO" id="GO:0031267">
    <property type="term" value="F:small GTPase binding"/>
    <property type="evidence" value="ECO:0007669"/>
    <property type="project" value="InterPro"/>
</dbReference>
<dbReference type="AlphaFoldDB" id="A0A0W4ZWT0"/>
<dbReference type="STRING" id="1408657.A0A0W4ZWT0"/>
<feature type="transmembrane region" description="Helical" evidence="6">
    <location>
        <begin position="245"/>
        <end position="263"/>
    </location>
</feature>
<evidence type="ECO:0000256" key="6">
    <source>
        <dbReference type="RuleBase" id="RU361264"/>
    </source>
</evidence>
<dbReference type="OrthoDB" id="10256463at2759"/>
<reference evidence="9" key="1">
    <citation type="journal article" date="2016" name="Nat. Commun.">
        <title>Genome analysis of three Pneumocystis species reveals adaptation mechanisms to life exclusively in mammalian hosts.</title>
        <authorList>
            <person name="Ma L."/>
            <person name="Chen Z."/>
            <person name="Huang D.W."/>
            <person name="Kutty G."/>
            <person name="Ishihara M."/>
            <person name="Wang H."/>
            <person name="Abouelleil A."/>
            <person name="Bishop L."/>
            <person name="Davey E."/>
            <person name="Deng R."/>
            <person name="Deng X."/>
            <person name="Fan L."/>
            <person name="Fantoni G."/>
            <person name="Fitzgerald M."/>
            <person name="Gogineni E."/>
            <person name="Goldberg J.M."/>
            <person name="Handley G."/>
            <person name="Hu X."/>
            <person name="Huber C."/>
            <person name="Jiao X."/>
            <person name="Jones K."/>
            <person name="Levin J.Z."/>
            <person name="Liu Y."/>
            <person name="Macdonald P."/>
            <person name="Melnikov A."/>
            <person name="Raley C."/>
            <person name="Sassi M."/>
            <person name="Sherman B.T."/>
            <person name="Song X."/>
            <person name="Sykes S."/>
            <person name="Tran B."/>
            <person name="Walsh L."/>
            <person name="Xia Y."/>
            <person name="Yang J."/>
            <person name="Young S."/>
            <person name="Zeng Q."/>
            <person name="Zheng X."/>
            <person name="Stephens R."/>
            <person name="Nusbaum C."/>
            <person name="Birren B.W."/>
            <person name="Azadi P."/>
            <person name="Lempicki R.A."/>
            <person name="Cuomo C.A."/>
            <person name="Kovacs J.A."/>
        </authorList>
    </citation>
    <scope>NUCLEOTIDE SEQUENCE [LARGE SCALE GENOMIC DNA]</scope>
    <source>
        <strain evidence="9">RU7</strain>
    </source>
</reference>
<evidence type="ECO:0000256" key="4">
    <source>
        <dbReference type="ARBA" id="ARBA00022989"/>
    </source>
</evidence>
<keyword evidence="9" id="KW-1185">Reference proteome</keyword>
<evidence type="ECO:0000256" key="1">
    <source>
        <dbReference type="ARBA" id="ARBA00004141"/>
    </source>
</evidence>
<evidence type="ECO:0000256" key="2">
    <source>
        <dbReference type="ARBA" id="ARBA00010596"/>
    </source>
</evidence>
<evidence type="ECO:0000256" key="3">
    <source>
        <dbReference type="ARBA" id="ARBA00022692"/>
    </source>
</evidence>
<dbReference type="RefSeq" id="XP_018231521.1">
    <property type="nucleotide sequence ID" value="XM_018372581.1"/>
</dbReference>
<evidence type="ECO:0000313" key="9">
    <source>
        <dbReference type="Proteomes" id="UP000053447"/>
    </source>
</evidence>
<keyword evidence="3 6" id="KW-0812">Transmembrane</keyword>
<evidence type="ECO:0000256" key="5">
    <source>
        <dbReference type="ARBA" id="ARBA00023136"/>
    </source>
</evidence>
<comment type="similarity">
    <text evidence="2 6">Belongs to the YIP1 family.</text>
</comment>
<dbReference type="InterPro" id="IPR039765">
    <property type="entry name" value="Yip5/YIPF1/YIPF2"/>
</dbReference>
<dbReference type="GO" id="GO:0000139">
    <property type="term" value="C:Golgi membrane"/>
    <property type="evidence" value="ECO:0007669"/>
    <property type="project" value="UniProtKB-SubCell"/>
</dbReference>
<accession>A0A0W4ZWT0</accession>
<dbReference type="Pfam" id="PF04893">
    <property type="entry name" value="Yip1"/>
    <property type="match status" value="1"/>
</dbReference>